<gene>
    <name evidence="2" type="ORF">B0T11DRAFT_11707</name>
</gene>
<evidence type="ECO:0000256" key="1">
    <source>
        <dbReference type="SAM" id="MobiDB-lite"/>
    </source>
</evidence>
<keyword evidence="3" id="KW-1185">Reference proteome</keyword>
<proteinExistence type="predicted"/>
<feature type="compositionally biased region" description="Basic residues" evidence="1">
    <location>
        <begin position="160"/>
        <end position="171"/>
    </location>
</feature>
<evidence type="ECO:0000313" key="3">
    <source>
        <dbReference type="Proteomes" id="UP000813385"/>
    </source>
</evidence>
<feature type="region of interest" description="Disordered" evidence="1">
    <location>
        <begin position="1"/>
        <end position="67"/>
    </location>
</feature>
<dbReference type="AlphaFoldDB" id="A0A8K0TSD7"/>
<feature type="region of interest" description="Disordered" evidence="1">
    <location>
        <begin position="123"/>
        <end position="198"/>
    </location>
</feature>
<dbReference type="Proteomes" id="UP000813385">
    <property type="component" value="Unassembled WGS sequence"/>
</dbReference>
<sequence>MTALRGERRRRVPPSLARRDHFPRLFSPSLYPRPSSHSFHTAPSTPPRHNFTVHPARGPPSCPWSRPPPLPTPSFRISPEILPPGLDWIAFCPQHHHHSPLSSPRRSRARSSSTLSFVLIGLRPGLSPNRVDDDHHSARNRHTRPPPGSPSDRAAVLWCRRGRRHEVKRRSGQSGLPRSSVQTDAGNRLSRLPQPLLP</sequence>
<feature type="compositionally biased region" description="Polar residues" evidence="1">
    <location>
        <begin position="172"/>
        <end position="185"/>
    </location>
</feature>
<feature type="compositionally biased region" description="Pro residues" evidence="1">
    <location>
        <begin position="57"/>
        <end position="67"/>
    </location>
</feature>
<reference evidence="2" key="1">
    <citation type="journal article" date="2021" name="Nat. Commun.">
        <title>Genetic determinants of endophytism in the Arabidopsis root mycobiome.</title>
        <authorList>
            <person name="Mesny F."/>
            <person name="Miyauchi S."/>
            <person name="Thiergart T."/>
            <person name="Pickel B."/>
            <person name="Atanasova L."/>
            <person name="Karlsson M."/>
            <person name="Huettel B."/>
            <person name="Barry K.W."/>
            <person name="Haridas S."/>
            <person name="Chen C."/>
            <person name="Bauer D."/>
            <person name="Andreopoulos W."/>
            <person name="Pangilinan J."/>
            <person name="LaButti K."/>
            <person name="Riley R."/>
            <person name="Lipzen A."/>
            <person name="Clum A."/>
            <person name="Drula E."/>
            <person name="Henrissat B."/>
            <person name="Kohler A."/>
            <person name="Grigoriev I.V."/>
            <person name="Martin F.M."/>
            <person name="Hacquard S."/>
        </authorList>
    </citation>
    <scope>NUCLEOTIDE SEQUENCE</scope>
    <source>
        <strain evidence="2">MPI-CAGE-AT-0016</strain>
    </source>
</reference>
<accession>A0A8K0TSD7</accession>
<comment type="caution">
    <text evidence="2">The sequence shown here is derived from an EMBL/GenBank/DDBJ whole genome shotgun (WGS) entry which is preliminary data.</text>
</comment>
<name>A0A8K0TSD7_9PEZI</name>
<evidence type="ECO:0000313" key="2">
    <source>
        <dbReference type="EMBL" id="KAH7375667.1"/>
    </source>
</evidence>
<dbReference type="EMBL" id="JAGPXD010000001">
    <property type="protein sequence ID" value="KAH7375667.1"/>
    <property type="molecule type" value="Genomic_DNA"/>
</dbReference>
<protein>
    <submittedName>
        <fullName evidence="2">Uncharacterized protein</fullName>
    </submittedName>
</protein>
<organism evidence="2 3">
    <name type="scientific">Plectosphaerella cucumerina</name>
    <dbReference type="NCBI Taxonomy" id="40658"/>
    <lineage>
        <taxon>Eukaryota</taxon>
        <taxon>Fungi</taxon>
        <taxon>Dikarya</taxon>
        <taxon>Ascomycota</taxon>
        <taxon>Pezizomycotina</taxon>
        <taxon>Sordariomycetes</taxon>
        <taxon>Hypocreomycetidae</taxon>
        <taxon>Glomerellales</taxon>
        <taxon>Plectosphaerellaceae</taxon>
        <taxon>Plectosphaerella</taxon>
    </lineage>
</organism>